<feature type="region of interest" description="Disordered" evidence="1">
    <location>
        <begin position="1"/>
        <end position="22"/>
    </location>
</feature>
<reference evidence="2" key="1">
    <citation type="submission" date="2014-11" db="EMBL/GenBank/DDBJ databases">
        <authorList>
            <person name="Amaro Gonzalez C."/>
        </authorList>
    </citation>
    <scope>NUCLEOTIDE SEQUENCE</scope>
</reference>
<protein>
    <submittedName>
        <fullName evidence="2">Uncharacterized protein</fullName>
    </submittedName>
</protein>
<dbReference type="EMBL" id="GBXM01066900">
    <property type="protein sequence ID" value="JAH41677.1"/>
    <property type="molecule type" value="Transcribed_RNA"/>
</dbReference>
<evidence type="ECO:0000256" key="1">
    <source>
        <dbReference type="SAM" id="MobiDB-lite"/>
    </source>
</evidence>
<dbReference type="AlphaFoldDB" id="A0A0E9SKA7"/>
<accession>A0A0E9SKA7</accession>
<organism evidence="2">
    <name type="scientific">Anguilla anguilla</name>
    <name type="common">European freshwater eel</name>
    <name type="synonym">Muraena anguilla</name>
    <dbReference type="NCBI Taxonomy" id="7936"/>
    <lineage>
        <taxon>Eukaryota</taxon>
        <taxon>Metazoa</taxon>
        <taxon>Chordata</taxon>
        <taxon>Craniata</taxon>
        <taxon>Vertebrata</taxon>
        <taxon>Euteleostomi</taxon>
        <taxon>Actinopterygii</taxon>
        <taxon>Neopterygii</taxon>
        <taxon>Teleostei</taxon>
        <taxon>Anguilliformes</taxon>
        <taxon>Anguillidae</taxon>
        <taxon>Anguilla</taxon>
    </lineage>
</organism>
<proteinExistence type="predicted"/>
<name>A0A0E9SKA7_ANGAN</name>
<evidence type="ECO:0000313" key="2">
    <source>
        <dbReference type="EMBL" id="JAH41677.1"/>
    </source>
</evidence>
<feature type="compositionally biased region" description="Basic and acidic residues" evidence="1">
    <location>
        <begin position="1"/>
        <end position="16"/>
    </location>
</feature>
<reference evidence="2" key="2">
    <citation type="journal article" date="2015" name="Fish Shellfish Immunol.">
        <title>Early steps in the European eel (Anguilla anguilla)-Vibrio vulnificus interaction in the gills: Role of the RtxA13 toxin.</title>
        <authorList>
            <person name="Callol A."/>
            <person name="Pajuelo D."/>
            <person name="Ebbesson L."/>
            <person name="Teles M."/>
            <person name="MacKenzie S."/>
            <person name="Amaro C."/>
        </authorList>
    </citation>
    <scope>NUCLEOTIDE SEQUENCE</scope>
</reference>
<sequence length="22" mass="2650">MMKHDATEQFKKKTYDTSEESD</sequence>